<sequence>SSPGRACAPRRLSPLQRPGYESDLQPFAACHPLTLLTSFTFSHREVVQSTKEAMLALQGRNPVVQPLLVIIQAGEDDCLLEINKKMAGRIGLNITQICLAKECSEDEIVEEVLKLNEDPRVHGVYLHLPPAYITSRVLNTIKPEKDVDGISDLNMGRLVRGDLSKGFVPPIASAVLDLLEKHDSALEGKTVLLVGGEGPLGVSLQCLIERSGMVALKGNWSSKSLQRQVWCCSYDSFFLFFFKTFFKPFFKSPVSLGPCLWSNVVGSCSRWLQDLKLNLTTSTWTSFSHISRAQTPKPVDQLAEEIGLLPEELEAYGRSKAKVRLSLLDRLHKQPDGKYVLVAGITPTPLGEGKSTVTIGLVQALSAHLKLNSFACLRQPSQGPTFGVKGGAAGGGYAQVIPMEEFNLHLTGDIHAITAANNLVAAAIDARMLHEATQSDKALFNRLVPSVNGVRRFSPIQISRLCRLGINKIDPASLTPQEVSTFVRLDLDPSKITWQRVVDTNDRFLRKITVGQASTEKGQIRETGFDIAVASEIMAILALADSLVDMKNRLARMVVGTSRSGQPVTAEDLGVSGALAVLMKDAIKPTLMQTLEGTPVFVHAGPFANIAHGNSSVLADKLALKLVGCDGFVVTEAGFGADIGMEKFFNIKCRASGLRPNVVVLVATVRALKMHGGGPNVSAGAPLPKEYIDENLSLVAGGCRSNLRKQIQIAQLFGVPVVVALNVFKTDTQAEIDLVCEIAKECGASNAVPCHHWSQGGRGSLELAQAVNEAASRPSHFKFLYNIEMPIVEKIRTIAQQVYGADDIELSPEAKAKIDYYNQQGYGSLPICMAKTHLSLSHMPDKKGVPTGFVLPIRDVRASIGAGFIFPLVGTMSTMPGLPTRPCFYDIDLDPVTEEITGLF</sequence>
<dbReference type="FunFam" id="1.10.8.770:FF:000001">
    <property type="entry name" value="Methylenetetrahydrofolate dehydrogenase (NADP+ dependent) 1 like"/>
    <property type="match status" value="1"/>
</dbReference>
<dbReference type="UniPathway" id="UPA00193"/>
<dbReference type="PROSITE" id="PS00721">
    <property type="entry name" value="FTHFS_1"/>
    <property type="match status" value="1"/>
</dbReference>
<dbReference type="GO" id="GO:0004488">
    <property type="term" value="F:methylenetetrahydrofolate dehydrogenase (NADP+) activity"/>
    <property type="evidence" value="ECO:0007669"/>
    <property type="project" value="InterPro"/>
</dbReference>
<evidence type="ECO:0000256" key="4">
    <source>
        <dbReference type="ARBA" id="ARBA00011738"/>
    </source>
</evidence>
<dbReference type="Pfam" id="PF00763">
    <property type="entry name" value="THF_DHG_CYH"/>
    <property type="match status" value="1"/>
</dbReference>
<keyword evidence="12" id="KW-1185">Reference proteome</keyword>
<dbReference type="FunFam" id="3.40.50.300:FF:000556">
    <property type="entry name" value="Methylenetetrahydrofolate dehydrogenase (NADP+ dependent) 1 like"/>
    <property type="match status" value="1"/>
</dbReference>
<dbReference type="InterPro" id="IPR046346">
    <property type="entry name" value="Aminoacid_DH-like_N_sf"/>
</dbReference>
<dbReference type="Gene3D" id="1.10.8.770">
    <property type="match status" value="1"/>
</dbReference>
<dbReference type="InterPro" id="IPR000672">
    <property type="entry name" value="THF_DH/CycHdrlase"/>
</dbReference>
<evidence type="ECO:0000256" key="1">
    <source>
        <dbReference type="ARBA" id="ARBA00004777"/>
    </source>
</evidence>
<dbReference type="SUPFAM" id="SSF52540">
    <property type="entry name" value="P-loop containing nucleoside triphosphate hydrolases"/>
    <property type="match status" value="1"/>
</dbReference>
<reference evidence="11" key="2">
    <citation type="submission" date="2025-09" db="UniProtKB">
        <authorList>
            <consortium name="Ensembl"/>
        </authorList>
    </citation>
    <scope>IDENTIFICATION</scope>
</reference>
<dbReference type="InterPro" id="IPR036291">
    <property type="entry name" value="NAD(P)-bd_dom_sf"/>
</dbReference>
<keyword evidence="7" id="KW-0436">Ligase</keyword>
<evidence type="ECO:0000256" key="8">
    <source>
        <dbReference type="ARBA" id="ARBA00022741"/>
    </source>
</evidence>
<dbReference type="HAMAP" id="MF_01543">
    <property type="entry name" value="FTHFS"/>
    <property type="match status" value="1"/>
</dbReference>
<dbReference type="InterPro" id="IPR020628">
    <property type="entry name" value="Formate_THF_ligase_CS"/>
</dbReference>
<reference evidence="11" key="1">
    <citation type="submission" date="2025-08" db="UniProtKB">
        <authorList>
            <consortium name="Ensembl"/>
        </authorList>
    </citation>
    <scope>IDENTIFICATION</scope>
</reference>
<keyword evidence="8" id="KW-0547">Nucleotide-binding</keyword>
<evidence type="ECO:0000256" key="6">
    <source>
        <dbReference type="ARBA" id="ARBA00022563"/>
    </source>
</evidence>
<name>A0A8C9YCV0_SANLU</name>
<comment type="similarity">
    <text evidence="3">In the C-terminal section; belongs to the formate--tetrahydrofolate ligase family.</text>
</comment>
<dbReference type="Pfam" id="PF01268">
    <property type="entry name" value="FTHFS"/>
    <property type="match status" value="1"/>
</dbReference>
<dbReference type="Gene3D" id="3.40.50.300">
    <property type="entry name" value="P-loop containing nucleotide triphosphate hydrolases"/>
    <property type="match status" value="2"/>
</dbReference>
<dbReference type="SUPFAM" id="SSF51735">
    <property type="entry name" value="NAD(P)-binding Rossmann-fold domains"/>
    <property type="match status" value="1"/>
</dbReference>
<dbReference type="AlphaFoldDB" id="A0A8C9YCV0"/>
<keyword evidence="6" id="KW-0554">One-carbon metabolism</keyword>
<dbReference type="PROSITE" id="PS00722">
    <property type="entry name" value="FTHFS_2"/>
    <property type="match status" value="1"/>
</dbReference>
<dbReference type="SUPFAM" id="SSF53223">
    <property type="entry name" value="Aminoacid dehydrogenase-like, N-terminal domain"/>
    <property type="match status" value="1"/>
</dbReference>
<evidence type="ECO:0000313" key="11">
    <source>
        <dbReference type="Ensembl" id="ENSSLUP00000024053.1"/>
    </source>
</evidence>
<evidence type="ECO:0000259" key="10">
    <source>
        <dbReference type="Pfam" id="PF00763"/>
    </source>
</evidence>
<dbReference type="GO" id="GO:0004329">
    <property type="term" value="F:formate-tetrahydrofolate ligase activity"/>
    <property type="evidence" value="ECO:0007669"/>
    <property type="project" value="UniProtKB-EC"/>
</dbReference>
<evidence type="ECO:0000256" key="9">
    <source>
        <dbReference type="ARBA" id="ARBA00022840"/>
    </source>
</evidence>
<dbReference type="GO" id="GO:0046394">
    <property type="term" value="P:carboxylic acid biosynthetic process"/>
    <property type="evidence" value="ECO:0007669"/>
    <property type="project" value="UniProtKB-ARBA"/>
</dbReference>
<evidence type="ECO:0000313" key="12">
    <source>
        <dbReference type="Proteomes" id="UP000694568"/>
    </source>
</evidence>
<dbReference type="CDD" id="cd00477">
    <property type="entry name" value="FTHFS"/>
    <property type="match status" value="1"/>
</dbReference>
<evidence type="ECO:0000256" key="2">
    <source>
        <dbReference type="ARBA" id="ARBA00005559"/>
    </source>
</evidence>
<dbReference type="InterPro" id="IPR027417">
    <property type="entry name" value="P-loop_NTPase"/>
</dbReference>
<gene>
    <name evidence="11" type="primary">mthfd1l</name>
</gene>
<dbReference type="GO" id="GO:0005524">
    <property type="term" value="F:ATP binding"/>
    <property type="evidence" value="ECO:0007669"/>
    <property type="project" value="UniProtKB-KW"/>
</dbReference>
<protein>
    <recommendedName>
        <fullName evidence="5">formate--tetrahydrofolate ligase</fullName>
        <ecNumber evidence="5">6.3.4.3</ecNumber>
    </recommendedName>
</protein>
<evidence type="ECO:0000256" key="7">
    <source>
        <dbReference type="ARBA" id="ARBA00022598"/>
    </source>
</evidence>
<evidence type="ECO:0000256" key="5">
    <source>
        <dbReference type="ARBA" id="ARBA00012295"/>
    </source>
</evidence>
<organism evidence="11 12">
    <name type="scientific">Sander lucioperca</name>
    <name type="common">Pike-perch</name>
    <name type="synonym">Perca lucioperca</name>
    <dbReference type="NCBI Taxonomy" id="283035"/>
    <lineage>
        <taxon>Eukaryota</taxon>
        <taxon>Metazoa</taxon>
        <taxon>Chordata</taxon>
        <taxon>Craniata</taxon>
        <taxon>Vertebrata</taxon>
        <taxon>Euteleostomi</taxon>
        <taxon>Actinopterygii</taxon>
        <taxon>Neopterygii</taxon>
        <taxon>Teleostei</taxon>
        <taxon>Neoteleostei</taxon>
        <taxon>Acanthomorphata</taxon>
        <taxon>Eupercaria</taxon>
        <taxon>Perciformes</taxon>
        <taxon>Percoidei</taxon>
        <taxon>Percidae</taxon>
        <taxon>Luciopercinae</taxon>
        <taxon>Sander</taxon>
    </lineage>
</organism>
<dbReference type="FunFam" id="3.10.410.10:FF:000001">
    <property type="entry name" value="Putative formate--tetrahydrofolate ligase"/>
    <property type="match status" value="1"/>
</dbReference>
<dbReference type="PANTHER" id="PTHR48099">
    <property type="entry name" value="C-1-TETRAHYDROFOLATE SYNTHASE, CYTOPLASMIC-RELATED"/>
    <property type="match status" value="1"/>
</dbReference>
<comment type="pathway">
    <text evidence="1">One-carbon metabolism; tetrahydrofolate interconversion.</text>
</comment>
<dbReference type="GO" id="GO:0004477">
    <property type="term" value="F:methenyltetrahydrofolate cyclohydrolase activity"/>
    <property type="evidence" value="ECO:0007669"/>
    <property type="project" value="TreeGrafter"/>
</dbReference>
<dbReference type="Ensembl" id="ENSSLUT00000024832.1">
    <property type="protein sequence ID" value="ENSSLUP00000024053.1"/>
    <property type="gene ID" value="ENSSLUG00000006391.1"/>
</dbReference>
<dbReference type="GO" id="GO:0035999">
    <property type="term" value="P:tetrahydrofolate interconversion"/>
    <property type="evidence" value="ECO:0007669"/>
    <property type="project" value="UniProtKB-UniPathway"/>
</dbReference>
<dbReference type="InterPro" id="IPR020630">
    <property type="entry name" value="THF_DH/CycHdrlase_cat_dom"/>
</dbReference>
<dbReference type="FunFam" id="3.40.50.300:FF:000627">
    <property type="entry name" value="Methylenetetrahydrofolate dehydrogenase (NADP+ dependent) 1 like"/>
    <property type="match status" value="1"/>
</dbReference>
<proteinExistence type="inferred from homology"/>
<evidence type="ECO:0000256" key="3">
    <source>
        <dbReference type="ARBA" id="ARBA00006985"/>
    </source>
</evidence>
<comment type="similarity">
    <text evidence="2">In the N-terminal section; belongs to the tetrahydrofolate dehydrogenase/cyclohydrolase family.</text>
</comment>
<dbReference type="Gene3D" id="3.10.410.10">
    <property type="entry name" value="Formyltetrahydrofolate synthetase, domain 3"/>
    <property type="match status" value="1"/>
</dbReference>
<dbReference type="Proteomes" id="UP000694568">
    <property type="component" value="Unplaced"/>
</dbReference>
<comment type="subunit">
    <text evidence="4">Homodimer.</text>
</comment>
<keyword evidence="9" id="KW-0067">ATP-binding</keyword>
<feature type="domain" description="Tetrahydrofolate dehydrogenase/cyclohydrolase catalytic" evidence="10">
    <location>
        <begin position="48"/>
        <end position="148"/>
    </location>
</feature>
<dbReference type="InterPro" id="IPR000559">
    <property type="entry name" value="Formate_THF_ligase"/>
</dbReference>
<dbReference type="PRINTS" id="PR00085">
    <property type="entry name" value="THFDHDRGNASE"/>
</dbReference>
<dbReference type="Gene3D" id="3.40.50.10860">
    <property type="entry name" value="Leucine Dehydrogenase, chain A, domain 1"/>
    <property type="match status" value="1"/>
</dbReference>
<accession>A0A8C9YCV0</accession>
<dbReference type="GO" id="GO:0005829">
    <property type="term" value="C:cytosol"/>
    <property type="evidence" value="ECO:0007669"/>
    <property type="project" value="TreeGrafter"/>
</dbReference>
<dbReference type="EC" id="6.3.4.3" evidence="5"/>
<dbReference type="GeneTree" id="ENSGT00940000157477"/>
<dbReference type="PANTHER" id="PTHR48099:SF12">
    <property type="entry name" value="MONOFUNCTIONAL C1-TETRAHYDROFOLATE SYNTHASE, MITOCHONDRIAL"/>
    <property type="match status" value="1"/>
</dbReference>